<feature type="compositionally biased region" description="Polar residues" evidence="1">
    <location>
        <begin position="83"/>
        <end position="93"/>
    </location>
</feature>
<evidence type="ECO:0000313" key="2">
    <source>
        <dbReference type="EMBL" id="GIF23366.1"/>
    </source>
</evidence>
<dbReference type="AlphaFoldDB" id="A0A919NSS8"/>
<name>A0A919NSS8_9ACTN</name>
<evidence type="ECO:0000313" key="3">
    <source>
        <dbReference type="Proteomes" id="UP000623608"/>
    </source>
</evidence>
<reference evidence="2" key="1">
    <citation type="submission" date="2021-01" db="EMBL/GenBank/DDBJ databases">
        <title>Whole genome shotgun sequence of Actinoplanes tereljensis NBRC 105297.</title>
        <authorList>
            <person name="Komaki H."/>
            <person name="Tamura T."/>
        </authorList>
    </citation>
    <scope>NUCLEOTIDE SEQUENCE</scope>
    <source>
        <strain evidence="2">NBRC 105297</strain>
    </source>
</reference>
<comment type="caution">
    <text evidence="2">The sequence shown here is derived from an EMBL/GenBank/DDBJ whole genome shotgun (WGS) entry which is preliminary data.</text>
</comment>
<feature type="region of interest" description="Disordered" evidence="1">
    <location>
        <begin position="83"/>
        <end position="102"/>
    </location>
</feature>
<evidence type="ECO:0000256" key="1">
    <source>
        <dbReference type="SAM" id="MobiDB-lite"/>
    </source>
</evidence>
<organism evidence="2 3">
    <name type="scientific">Paractinoplanes tereljensis</name>
    <dbReference type="NCBI Taxonomy" id="571912"/>
    <lineage>
        <taxon>Bacteria</taxon>
        <taxon>Bacillati</taxon>
        <taxon>Actinomycetota</taxon>
        <taxon>Actinomycetes</taxon>
        <taxon>Micromonosporales</taxon>
        <taxon>Micromonosporaceae</taxon>
        <taxon>Paractinoplanes</taxon>
    </lineage>
</organism>
<dbReference type="Proteomes" id="UP000623608">
    <property type="component" value="Unassembled WGS sequence"/>
</dbReference>
<protein>
    <submittedName>
        <fullName evidence="2">Uncharacterized protein</fullName>
    </submittedName>
</protein>
<dbReference type="EMBL" id="BOMY01000039">
    <property type="protein sequence ID" value="GIF23366.1"/>
    <property type="molecule type" value="Genomic_DNA"/>
</dbReference>
<accession>A0A919NSS8</accession>
<keyword evidence="3" id="KW-1185">Reference proteome</keyword>
<gene>
    <name evidence="2" type="ORF">Ate02nite_60960</name>
</gene>
<sequence length="102" mass="11263">MLGASGSGRNALSAGLQRETERIRALAAANDPRYRRMPDRDLGRTALWRRRLTGAAQALRRSEEKNERQAHTYLAFVGFRRNANSPRPSTRLSGTGKAIIGG</sequence>
<proteinExistence type="predicted"/>